<accession>A0A6A4T3Q9</accession>
<sequence length="107" mass="11839">MCDEREGETGHGAVSSLMCADAAAAAHESRKGGPRVVEDRREEGGVLMDSNLSQPEDAWVRRGLQPRQIVPVAVGTGFEKRQHLSTRCRLLHRRMSLRRVAGRQYGS</sequence>
<dbReference type="EMBL" id="VEVO01000009">
    <property type="protein sequence ID" value="KAF0037831.1"/>
    <property type="molecule type" value="Genomic_DNA"/>
</dbReference>
<reference evidence="2 3" key="1">
    <citation type="submission" date="2019-06" db="EMBL/GenBank/DDBJ databases">
        <title>Draft genomes of female and male turbot (Scophthalmus maximus).</title>
        <authorList>
            <person name="Xu H."/>
            <person name="Xu X.-W."/>
            <person name="Shao C."/>
            <person name="Chen S."/>
        </authorList>
    </citation>
    <scope>NUCLEOTIDE SEQUENCE [LARGE SCALE GENOMIC DNA]</scope>
    <source>
        <strain evidence="2">Ysfricsl-2016a</strain>
        <tissue evidence="2">Blood</tissue>
    </source>
</reference>
<name>A0A6A4T3Q9_SCOMX</name>
<evidence type="ECO:0000256" key="1">
    <source>
        <dbReference type="SAM" id="MobiDB-lite"/>
    </source>
</evidence>
<dbReference type="AlphaFoldDB" id="A0A6A4T3Q9"/>
<organism evidence="2 3">
    <name type="scientific">Scophthalmus maximus</name>
    <name type="common">Turbot</name>
    <name type="synonym">Psetta maxima</name>
    <dbReference type="NCBI Taxonomy" id="52904"/>
    <lineage>
        <taxon>Eukaryota</taxon>
        <taxon>Metazoa</taxon>
        <taxon>Chordata</taxon>
        <taxon>Craniata</taxon>
        <taxon>Vertebrata</taxon>
        <taxon>Euteleostomi</taxon>
        <taxon>Actinopterygii</taxon>
        <taxon>Neopterygii</taxon>
        <taxon>Teleostei</taxon>
        <taxon>Neoteleostei</taxon>
        <taxon>Acanthomorphata</taxon>
        <taxon>Carangaria</taxon>
        <taxon>Pleuronectiformes</taxon>
        <taxon>Pleuronectoidei</taxon>
        <taxon>Scophthalmidae</taxon>
        <taxon>Scophthalmus</taxon>
    </lineage>
</organism>
<dbReference type="Proteomes" id="UP000438429">
    <property type="component" value="Unassembled WGS sequence"/>
</dbReference>
<feature type="region of interest" description="Disordered" evidence="1">
    <location>
        <begin position="22"/>
        <end position="47"/>
    </location>
</feature>
<protein>
    <submittedName>
        <fullName evidence="2">Uncharacterized protein</fullName>
    </submittedName>
</protein>
<comment type="caution">
    <text evidence="2">The sequence shown here is derived from an EMBL/GenBank/DDBJ whole genome shotgun (WGS) entry which is preliminary data.</text>
</comment>
<evidence type="ECO:0000313" key="3">
    <source>
        <dbReference type="Proteomes" id="UP000438429"/>
    </source>
</evidence>
<proteinExistence type="predicted"/>
<feature type="compositionally biased region" description="Basic and acidic residues" evidence="1">
    <location>
        <begin position="27"/>
        <end position="44"/>
    </location>
</feature>
<evidence type="ECO:0000313" key="2">
    <source>
        <dbReference type="EMBL" id="KAF0037831.1"/>
    </source>
</evidence>
<gene>
    <name evidence="2" type="ORF">F2P81_010705</name>
</gene>